<organism evidence="1">
    <name type="scientific">marine sediment metagenome</name>
    <dbReference type="NCBI Taxonomy" id="412755"/>
    <lineage>
        <taxon>unclassified sequences</taxon>
        <taxon>metagenomes</taxon>
        <taxon>ecological metagenomes</taxon>
    </lineage>
</organism>
<accession>A0A0F9U335</accession>
<gene>
    <name evidence="1" type="ORF">LCGC14_0579460</name>
</gene>
<proteinExistence type="predicted"/>
<dbReference type="EMBL" id="LAZR01000874">
    <property type="protein sequence ID" value="KKN55736.1"/>
    <property type="molecule type" value="Genomic_DNA"/>
</dbReference>
<evidence type="ECO:0000313" key="1">
    <source>
        <dbReference type="EMBL" id="KKN55736.1"/>
    </source>
</evidence>
<name>A0A0F9U335_9ZZZZ</name>
<dbReference type="Pfam" id="PF02924">
    <property type="entry name" value="HDPD"/>
    <property type="match status" value="1"/>
</dbReference>
<reference evidence="1" key="1">
    <citation type="journal article" date="2015" name="Nature">
        <title>Complex archaea that bridge the gap between prokaryotes and eukaryotes.</title>
        <authorList>
            <person name="Spang A."/>
            <person name="Saw J.H."/>
            <person name="Jorgensen S.L."/>
            <person name="Zaremba-Niedzwiedzka K."/>
            <person name="Martijn J."/>
            <person name="Lind A.E."/>
            <person name="van Eijk R."/>
            <person name="Schleper C."/>
            <person name="Guy L."/>
            <person name="Ettema T.J."/>
        </authorList>
    </citation>
    <scope>NUCLEOTIDE SEQUENCE</scope>
</reference>
<dbReference type="InterPro" id="IPR004195">
    <property type="entry name" value="Head_decoration_D"/>
</dbReference>
<sequence length="148" mass="15824">MSKQTVKVNTGQQAIIDTDVSKIFVWDNRFDNFDFNNGGYDDVNPKGGTVMGRISATGKIKPLRSDNSDGSQFPIGILNQTRVIAAGETVNVAVCVAGDVVADKLVFEKTGDTLDTVVSGKRLRDRIGSDTVGIKLVGGTELTKTDND</sequence>
<protein>
    <recommendedName>
        <fullName evidence="2">Head decoration protein</fullName>
    </recommendedName>
</protein>
<evidence type="ECO:0008006" key="2">
    <source>
        <dbReference type="Google" id="ProtNLM"/>
    </source>
</evidence>
<dbReference type="AlphaFoldDB" id="A0A0F9U335"/>
<comment type="caution">
    <text evidence="1">The sequence shown here is derived from an EMBL/GenBank/DDBJ whole genome shotgun (WGS) entry which is preliminary data.</text>
</comment>